<dbReference type="SUPFAM" id="SSF109854">
    <property type="entry name" value="DinB/YfiT-like putative metalloenzymes"/>
    <property type="match status" value="1"/>
</dbReference>
<keyword evidence="2" id="KW-1185">Reference proteome</keyword>
<gene>
    <name evidence="1" type="ORF">CCAX7_60860</name>
</gene>
<dbReference type="EMBL" id="AP025739">
    <property type="protein sequence ID" value="BDI34035.1"/>
    <property type="molecule type" value="Genomic_DNA"/>
</dbReference>
<organism evidence="1 2">
    <name type="scientific">Capsulimonas corticalis</name>
    <dbReference type="NCBI Taxonomy" id="2219043"/>
    <lineage>
        <taxon>Bacteria</taxon>
        <taxon>Bacillati</taxon>
        <taxon>Armatimonadota</taxon>
        <taxon>Armatimonadia</taxon>
        <taxon>Capsulimonadales</taxon>
        <taxon>Capsulimonadaceae</taxon>
        <taxon>Capsulimonas</taxon>
    </lineage>
</organism>
<dbReference type="KEGG" id="ccot:CCAX7_60860"/>
<dbReference type="Pfam" id="PF12867">
    <property type="entry name" value="DinB_2"/>
    <property type="match status" value="1"/>
</dbReference>
<sequence length="183" mass="20557">MPEAMGKAMQKNANSLWSVYDGWDGYQTSLVNAVSPLTREQLVWRPMPGLRSLGEVAEHISFGRIDWFLRMDAPRSAELDRLRPSVGSLAEDAAALSRWLEMTWGMVEETLSIWTVEDLAKSYPHTYWGKTYAVSHQWTIWRILSHDIHHGGQLSLMLAAQGISAPELCDLGGHLTEPPLADL</sequence>
<protein>
    <submittedName>
        <fullName evidence="1">Uncharacterized protein</fullName>
    </submittedName>
</protein>
<evidence type="ECO:0000313" key="2">
    <source>
        <dbReference type="Proteomes" id="UP000287394"/>
    </source>
</evidence>
<dbReference type="AlphaFoldDB" id="A0A402CW50"/>
<evidence type="ECO:0000313" key="1">
    <source>
        <dbReference type="EMBL" id="BDI34035.1"/>
    </source>
</evidence>
<dbReference type="Proteomes" id="UP000287394">
    <property type="component" value="Chromosome"/>
</dbReference>
<reference evidence="1 2" key="1">
    <citation type="journal article" date="2019" name="Int. J. Syst. Evol. Microbiol.">
        <title>Capsulimonas corticalis gen. nov., sp. nov., an aerobic capsulated bacterium, of a novel bacterial order, Capsulimonadales ord. nov., of the class Armatimonadia of the phylum Armatimonadetes.</title>
        <authorList>
            <person name="Li J."/>
            <person name="Kudo C."/>
            <person name="Tonouchi A."/>
        </authorList>
    </citation>
    <scope>NUCLEOTIDE SEQUENCE [LARGE SCALE GENOMIC DNA]</scope>
    <source>
        <strain evidence="1 2">AX-7</strain>
    </source>
</reference>
<name>A0A402CW50_9BACT</name>
<dbReference type="Gene3D" id="1.20.120.450">
    <property type="entry name" value="dinb family like domain"/>
    <property type="match status" value="1"/>
</dbReference>
<dbReference type="InterPro" id="IPR034660">
    <property type="entry name" value="DinB/YfiT-like"/>
</dbReference>
<accession>A0A402CW50</accession>
<proteinExistence type="predicted"/>
<dbReference type="InterPro" id="IPR024775">
    <property type="entry name" value="DinB-like"/>
</dbReference>